<keyword evidence="2" id="KW-1185">Reference proteome</keyword>
<evidence type="ECO:0000313" key="1">
    <source>
        <dbReference type="EMBL" id="KAH3852536.1"/>
    </source>
</evidence>
<sequence length="131" mass="13973">MSDPLAGFVIVRMKNGATNQDQISFRVDVLAATSAIDVECDLYIGYSAAESAAFLRYPTTSVASPTTSVAAPTTSIAAPTTATTAAKTPSCTVPVSRERKFKVNKPFKQLHITAYVVEQLGRSPMNLLVFV</sequence>
<name>A0A9D4L8Q6_DREPO</name>
<reference evidence="1" key="1">
    <citation type="journal article" date="2019" name="bioRxiv">
        <title>The Genome of the Zebra Mussel, Dreissena polymorpha: A Resource for Invasive Species Research.</title>
        <authorList>
            <person name="McCartney M.A."/>
            <person name="Auch B."/>
            <person name="Kono T."/>
            <person name="Mallez S."/>
            <person name="Zhang Y."/>
            <person name="Obille A."/>
            <person name="Becker A."/>
            <person name="Abrahante J.E."/>
            <person name="Garbe J."/>
            <person name="Badalamenti J.P."/>
            <person name="Herman A."/>
            <person name="Mangelson H."/>
            <person name="Liachko I."/>
            <person name="Sullivan S."/>
            <person name="Sone E.D."/>
            <person name="Koren S."/>
            <person name="Silverstein K.A.T."/>
            <person name="Beckman K.B."/>
            <person name="Gohl D.M."/>
        </authorList>
    </citation>
    <scope>NUCLEOTIDE SEQUENCE</scope>
    <source>
        <strain evidence="1">Duluth1</strain>
        <tissue evidence="1">Whole animal</tissue>
    </source>
</reference>
<organism evidence="1 2">
    <name type="scientific">Dreissena polymorpha</name>
    <name type="common">Zebra mussel</name>
    <name type="synonym">Mytilus polymorpha</name>
    <dbReference type="NCBI Taxonomy" id="45954"/>
    <lineage>
        <taxon>Eukaryota</taxon>
        <taxon>Metazoa</taxon>
        <taxon>Spiralia</taxon>
        <taxon>Lophotrochozoa</taxon>
        <taxon>Mollusca</taxon>
        <taxon>Bivalvia</taxon>
        <taxon>Autobranchia</taxon>
        <taxon>Heteroconchia</taxon>
        <taxon>Euheterodonta</taxon>
        <taxon>Imparidentia</taxon>
        <taxon>Neoheterodontei</taxon>
        <taxon>Myida</taxon>
        <taxon>Dreissenoidea</taxon>
        <taxon>Dreissenidae</taxon>
        <taxon>Dreissena</taxon>
    </lineage>
</organism>
<reference evidence="1" key="2">
    <citation type="submission" date="2020-11" db="EMBL/GenBank/DDBJ databases">
        <authorList>
            <person name="McCartney M.A."/>
            <person name="Auch B."/>
            <person name="Kono T."/>
            <person name="Mallez S."/>
            <person name="Becker A."/>
            <person name="Gohl D.M."/>
            <person name="Silverstein K.A.T."/>
            <person name="Koren S."/>
            <person name="Bechman K.B."/>
            <person name="Herman A."/>
            <person name="Abrahante J.E."/>
            <person name="Garbe J."/>
        </authorList>
    </citation>
    <scope>NUCLEOTIDE SEQUENCE</scope>
    <source>
        <strain evidence="1">Duluth1</strain>
        <tissue evidence="1">Whole animal</tissue>
    </source>
</reference>
<accession>A0A9D4L8Q6</accession>
<gene>
    <name evidence="1" type="ORF">DPMN_095046</name>
</gene>
<comment type="caution">
    <text evidence="1">The sequence shown here is derived from an EMBL/GenBank/DDBJ whole genome shotgun (WGS) entry which is preliminary data.</text>
</comment>
<dbReference type="EMBL" id="JAIWYP010000003">
    <property type="protein sequence ID" value="KAH3852536.1"/>
    <property type="molecule type" value="Genomic_DNA"/>
</dbReference>
<proteinExistence type="predicted"/>
<dbReference type="Proteomes" id="UP000828390">
    <property type="component" value="Unassembled WGS sequence"/>
</dbReference>
<dbReference type="AlphaFoldDB" id="A0A9D4L8Q6"/>
<protein>
    <submittedName>
        <fullName evidence="1">Uncharacterized protein</fullName>
    </submittedName>
</protein>
<evidence type="ECO:0000313" key="2">
    <source>
        <dbReference type="Proteomes" id="UP000828390"/>
    </source>
</evidence>